<dbReference type="AlphaFoldDB" id="A0AAV7QJ28"/>
<organism evidence="2 3">
    <name type="scientific">Pleurodeles waltl</name>
    <name type="common">Iberian ribbed newt</name>
    <dbReference type="NCBI Taxonomy" id="8319"/>
    <lineage>
        <taxon>Eukaryota</taxon>
        <taxon>Metazoa</taxon>
        <taxon>Chordata</taxon>
        <taxon>Craniata</taxon>
        <taxon>Vertebrata</taxon>
        <taxon>Euteleostomi</taxon>
        <taxon>Amphibia</taxon>
        <taxon>Batrachia</taxon>
        <taxon>Caudata</taxon>
        <taxon>Salamandroidea</taxon>
        <taxon>Salamandridae</taxon>
        <taxon>Pleurodelinae</taxon>
        <taxon>Pleurodeles</taxon>
    </lineage>
</organism>
<evidence type="ECO:0000313" key="3">
    <source>
        <dbReference type="Proteomes" id="UP001066276"/>
    </source>
</evidence>
<accession>A0AAV7QJ28</accession>
<evidence type="ECO:0000313" key="2">
    <source>
        <dbReference type="EMBL" id="KAJ1140085.1"/>
    </source>
</evidence>
<dbReference type="Proteomes" id="UP001066276">
    <property type="component" value="Chromosome 6"/>
</dbReference>
<sequence>MQLSCARGDLRPGLTECSRRDGRSSPGIPSGGVFLCLGVATTVVVSGPGHDGSLPRLRGRVHGNGSVP</sequence>
<proteinExistence type="predicted"/>
<evidence type="ECO:0000256" key="1">
    <source>
        <dbReference type="SAM" id="MobiDB-lite"/>
    </source>
</evidence>
<comment type="caution">
    <text evidence="2">The sequence shown here is derived from an EMBL/GenBank/DDBJ whole genome shotgun (WGS) entry which is preliminary data.</text>
</comment>
<keyword evidence="3" id="KW-1185">Reference proteome</keyword>
<gene>
    <name evidence="2" type="ORF">NDU88_006445</name>
</gene>
<reference evidence="2" key="1">
    <citation type="journal article" date="2022" name="bioRxiv">
        <title>Sequencing and chromosome-scale assembly of the giantPleurodeles waltlgenome.</title>
        <authorList>
            <person name="Brown T."/>
            <person name="Elewa A."/>
            <person name="Iarovenko S."/>
            <person name="Subramanian E."/>
            <person name="Araus A.J."/>
            <person name="Petzold A."/>
            <person name="Susuki M."/>
            <person name="Suzuki K.-i.T."/>
            <person name="Hayashi T."/>
            <person name="Toyoda A."/>
            <person name="Oliveira C."/>
            <person name="Osipova E."/>
            <person name="Leigh N.D."/>
            <person name="Simon A."/>
            <person name="Yun M.H."/>
        </authorList>
    </citation>
    <scope>NUCLEOTIDE SEQUENCE</scope>
    <source>
        <strain evidence="2">20211129_DDA</strain>
        <tissue evidence="2">Liver</tissue>
    </source>
</reference>
<dbReference type="EMBL" id="JANPWB010000010">
    <property type="protein sequence ID" value="KAJ1140085.1"/>
    <property type="molecule type" value="Genomic_DNA"/>
</dbReference>
<feature type="region of interest" description="Disordered" evidence="1">
    <location>
        <begin position="47"/>
        <end position="68"/>
    </location>
</feature>
<protein>
    <submittedName>
        <fullName evidence="2">Uncharacterized protein</fullName>
    </submittedName>
</protein>
<name>A0AAV7QJ28_PLEWA</name>